<reference evidence="2 3" key="3">
    <citation type="submission" date="2020-02" db="EMBL/GenBank/DDBJ databases">
        <title>Newly sequenced genome of strain CSTR1 showed variability in Candidatus Kuenenia stuttgartiensis genomes.</title>
        <authorList>
            <person name="Ding C."/>
            <person name="Adrian L."/>
        </authorList>
    </citation>
    <scope>NUCLEOTIDE SEQUENCE [LARGE SCALE GENOMIC DNA]</scope>
    <source>
        <strain evidence="2 3">CSTR1</strain>
    </source>
</reference>
<organism evidence="1">
    <name type="scientific">Kuenenia stuttgartiensis</name>
    <dbReference type="NCBI Taxonomy" id="174633"/>
    <lineage>
        <taxon>Bacteria</taxon>
        <taxon>Pseudomonadati</taxon>
        <taxon>Planctomycetota</taxon>
        <taxon>Candidatus Brocadiia</taxon>
        <taxon>Candidatus Brocadiales</taxon>
        <taxon>Candidatus Brocadiaceae</taxon>
        <taxon>Candidatus Kuenenia</taxon>
    </lineage>
</organism>
<reference evidence="1" key="1">
    <citation type="journal article" date="2006" name="Nature">
        <title>Deciphering the evolution and metabolism of an anammox bacterium from a community genome.</title>
        <authorList>
            <person name="Strous M."/>
            <person name="Pelletier E."/>
            <person name="Mangenot S."/>
            <person name="Rattei T."/>
            <person name="Lehner A."/>
            <person name="Taylor M.W."/>
            <person name="Horn M."/>
            <person name="Daims H."/>
            <person name="Bartol-Mavel D."/>
            <person name="Wincker P."/>
            <person name="Barbe V."/>
            <person name="Fonknechten N."/>
            <person name="Vallenet D."/>
            <person name="Segurens B."/>
            <person name="Schenowitz-Truong C."/>
            <person name="Medigue C."/>
            <person name="Collingro A."/>
            <person name="Snel B."/>
            <person name="Dutilh B.E."/>
            <person name="OpDenCamp H.J.M."/>
            <person name="vanDerDrift C."/>
            <person name="Cirpus I."/>
            <person name="vanDePas-Schoonen K.T."/>
            <person name="Harhangi H.R."/>
            <person name="vanNiftrik L."/>
            <person name="Schmid M."/>
            <person name="Keltjens J."/>
            <person name="vanDeVossenberg J."/>
            <person name="Kartal B."/>
            <person name="Meier H."/>
            <person name="Frishman D."/>
            <person name="Huynen M.A."/>
            <person name="Mewes H."/>
            <person name="Weissenbach J."/>
            <person name="Jetten M.S.M."/>
            <person name="Wagner M."/>
            <person name="LePaslier D."/>
        </authorList>
    </citation>
    <scope>NUCLEOTIDE SEQUENCE</scope>
</reference>
<sequence>MLFTPLHANGYYSFPDLILIVICHYRNTLSVFSYDFFNLCNLWFPFRILSSLGMMMRIKTPLQTFHLLNQHSC</sequence>
<dbReference type="EMBL" id="CP049055">
    <property type="protein sequence ID" value="QII13553.1"/>
    <property type="molecule type" value="Genomic_DNA"/>
</dbReference>
<protein>
    <submittedName>
        <fullName evidence="1">Uncharacterized protein</fullName>
    </submittedName>
</protein>
<evidence type="ECO:0000313" key="1">
    <source>
        <dbReference type="EMBL" id="CAJ71961.1"/>
    </source>
</evidence>
<accession>Q1PXK9</accession>
<evidence type="ECO:0000313" key="3">
    <source>
        <dbReference type="Proteomes" id="UP000501926"/>
    </source>
</evidence>
<gene>
    <name evidence="2" type="ORF">KsCSTR_41740</name>
    <name evidence="1" type="ORF">kustc1216</name>
</gene>
<name>Q1PXK9_KUEST</name>
<dbReference type="EMBL" id="CT573073">
    <property type="protein sequence ID" value="CAJ71961.1"/>
    <property type="molecule type" value="Genomic_DNA"/>
</dbReference>
<proteinExistence type="predicted"/>
<dbReference type="Proteomes" id="UP000501926">
    <property type="component" value="Chromosome"/>
</dbReference>
<dbReference type="AlphaFoldDB" id="Q1PXK9"/>
<evidence type="ECO:0000313" key="2">
    <source>
        <dbReference type="EMBL" id="QII13553.1"/>
    </source>
</evidence>
<reference evidence="1" key="2">
    <citation type="submission" date="2006-01" db="EMBL/GenBank/DDBJ databases">
        <authorList>
            <person name="Genoscope"/>
        </authorList>
    </citation>
    <scope>NUCLEOTIDE SEQUENCE</scope>
</reference>